<evidence type="ECO:0000259" key="2">
    <source>
        <dbReference type="Pfam" id="PF18962"/>
    </source>
</evidence>
<evidence type="ECO:0000313" key="3">
    <source>
        <dbReference type="EMBL" id="RMZ58630.1"/>
    </source>
</evidence>
<dbReference type="RefSeq" id="WP_122547779.1">
    <property type="nucleotide sequence ID" value="NZ_QWIV01000014.1"/>
</dbReference>
<reference evidence="3 4" key="1">
    <citation type="submission" date="2018-08" db="EMBL/GenBank/DDBJ databases">
        <title>Chryseobacterium nematophagum: a novel matrix digesting pathogen of nematodes.</title>
        <authorList>
            <person name="Page A."/>
            <person name="Roberts M."/>
            <person name="Felix M.-A."/>
            <person name="Weir W."/>
        </authorList>
    </citation>
    <scope>NUCLEOTIDE SEQUENCE [LARGE SCALE GENOMIC DNA]</scope>
    <source>
        <strain evidence="3 4">JUb275</strain>
    </source>
</reference>
<dbReference type="InterPro" id="IPR026444">
    <property type="entry name" value="Secre_tail"/>
</dbReference>
<sequence length="278" mass="30327">MKRILLLSLLILLNNSFNKLYGQTELITNGTFSTTSSWDFAFKSTPNTSGPISISGGTLNNFVDNNGNFFPFLDNNILAVNTTPFTLFQGETLPFSVQIRKSDAGFGANVSWVLINSAGTIVQALGSYTTRSGVGAGTLLTTSNMTYNNTITFTGNTGSYRIAMYWVTTQSGGTGNVDDVFFDNVSLQSSISLGVDDVKNQKDKAVSIYLNPTKDAMTIFSKQNLKSYKIFDQSGRLITSSVSLKGNQQEINLSFVEKGNYVISIETENETVSKKFIK</sequence>
<dbReference type="EMBL" id="QWIV01000014">
    <property type="protein sequence ID" value="RMZ58630.1"/>
    <property type="molecule type" value="Genomic_DNA"/>
</dbReference>
<gene>
    <name evidence="3" type="ORF">D1632_13610</name>
</gene>
<organism evidence="3 4">
    <name type="scientific">Chryseobacterium nematophagum</name>
    <dbReference type="NCBI Taxonomy" id="2305228"/>
    <lineage>
        <taxon>Bacteria</taxon>
        <taxon>Pseudomonadati</taxon>
        <taxon>Bacteroidota</taxon>
        <taxon>Flavobacteriia</taxon>
        <taxon>Flavobacteriales</taxon>
        <taxon>Weeksellaceae</taxon>
        <taxon>Chryseobacterium group</taxon>
        <taxon>Chryseobacterium</taxon>
    </lineage>
</organism>
<proteinExistence type="predicted"/>
<dbReference type="Pfam" id="PF18962">
    <property type="entry name" value="Por_Secre_tail"/>
    <property type="match status" value="1"/>
</dbReference>
<feature type="domain" description="Secretion system C-terminal sorting" evidence="2">
    <location>
        <begin position="208"/>
        <end position="277"/>
    </location>
</feature>
<dbReference type="Proteomes" id="UP000267524">
    <property type="component" value="Unassembled WGS sequence"/>
</dbReference>
<comment type="caution">
    <text evidence="3">The sequence shown here is derived from an EMBL/GenBank/DDBJ whole genome shotgun (WGS) entry which is preliminary data.</text>
</comment>
<dbReference type="AlphaFoldDB" id="A0A3M7L9H3"/>
<protein>
    <submittedName>
        <fullName evidence="3">T9SS C-terminal target domain-containing protein</fullName>
    </submittedName>
</protein>
<evidence type="ECO:0000256" key="1">
    <source>
        <dbReference type="ARBA" id="ARBA00022729"/>
    </source>
</evidence>
<keyword evidence="1" id="KW-0732">Signal</keyword>
<evidence type="ECO:0000313" key="4">
    <source>
        <dbReference type="Proteomes" id="UP000267524"/>
    </source>
</evidence>
<keyword evidence="4" id="KW-1185">Reference proteome</keyword>
<dbReference type="NCBIfam" id="TIGR04183">
    <property type="entry name" value="Por_Secre_tail"/>
    <property type="match status" value="1"/>
</dbReference>
<name>A0A3M7L9H3_9FLAO</name>
<accession>A0A3M7L9H3</accession>